<reference evidence="2 3" key="1">
    <citation type="submission" date="2019-11" db="EMBL/GenBank/DDBJ databases">
        <title>Pedobacter sp. HMF7647 Genome sequencing and assembly.</title>
        <authorList>
            <person name="Kang H."/>
            <person name="Kim H."/>
            <person name="Joh K."/>
        </authorList>
    </citation>
    <scope>NUCLEOTIDE SEQUENCE [LARGE SCALE GENOMIC DNA]</scope>
    <source>
        <strain evidence="2 3">HMF7647</strain>
    </source>
</reference>
<evidence type="ECO:0008006" key="4">
    <source>
        <dbReference type="Google" id="ProtNLM"/>
    </source>
</evidence>
<dbReference type="InterPro" id="IPR032710">
    <property type="entry name" value="NTF2-like_dom_sf"/>
</dbReference>
<sequence length="143" mass="15955">MKTLKFTFVAIALAACSFVVKADEKTKSAEKLTMRYAANTYVNAFAHGQIKDLADVIDDDAKFTISQGKKVVTHDKSEIVSALKNIQGVEQNCDLKTSMIESLPDQVIVKVTMKYTDFERIDYVTMSQTDKGWKITNVSSAFQ</sequence>
<dbReference type="PROSITE" id="PS51257">
    <property type="entry name" value="PROKAR_LIPOPROTEIN"/>
    <property type="match status" value="1"/>
</dbReference>
<dbReference type="Pfam" id="PF12893">
    <property type="entry name" value="Lumazine_bd_2"/>
    <property type="match status" value="1"/>
</dbReference>
<gene>
    <name evidence="2" type="ORF">GS399_18035</name>
</gene>
<dbReference type="InterPro" id="IPR039437">
    <property type="entry name" value="FrzH/put_lumazine-bd"/>
</dbReference>
<dbReference type="AlphaFoldDB" id="A0A7K1YE41"/>
<comment type="caution">
    <text evidence="2">The sequence shown here is derived from an EMBL/GenBank/DDBJ whole genome shotgun (WGS) entry which is preliminary data.</text>
</comment>
<evidence type="ECO:0000313" key="3">
    <source>
        <dbReference type="Proteomes" id="UP000466586"/>
    </source>
</evidence>
<evidence type="ECO:0000313" key="2">
    <source>
        <dbReference type="EMBL" id="MXV52877.1"/>
    </source>
</evidence>
<dbReference type="RefSeq" id="WP_160846053.1">
    <property type="nucleotide sequence ID" value="NZ_WVHT01000010.1"/>
</dbReference>
<protein>
    <recommendedName>
        <fullName evidence="4">DUF4878 domain-containing protein</fullName>
    </recommendedName>
</protein>
<proteinExistence type="predicted"/>
<keyword evidence="3" id="KW-1185">Reference proteome</keyword>
<name>A0A7K1YE41_9SPHI</name>
<evidence type="ECO:0000256" key="1">
    <source>
        <dbReference type="SAM" id="SignalP"/>
    </source>
</evidence>
<feature type="signal peptide" evidence="1">
    <location>
        <begin position="1"/>
        <end position="22"/>
    </location>
</feature>
<dbReference type="Proteomes" id="UP000466586">
    <property type="component" value="Unassembled WGS sequence"/>
</dbReference>
<dbReference type="EMBL" id="WVHT01000010">
    <property type="protein sequence ID" value="MXV52877.1"/>
    <property type="molecule type" value="Genomic_DNA"/>
</dbReference>
<keyword evidence="1" id="KW-0732">Signal</keyword>
<organism evidence="2 3">
    <name type="scientific">Hufsiella arboris</name>
    <dbReference type="NCBI Taxonomy" id="2695275"/>
    <lineage>
        <taxon>Bacteria</taxon>
        <taxon>Pseudomonadati</taxon>
        <taxon>Bacteroidota</taxon>
        <taxon>Sphingobacteriia</taxon>
        <taxon>Sphingobacteriales</taxon>
        <taxon>Sphingobacteriaceae</taxon>
        <taxon>Hufsiella</taxon>
    </lineage>
</organism>
<accession>A0A7K1YE41</accession>
<dbReference type="Gene3D" id="3.10.450.50">
    <property type="match status" value="1"/>
</dbReference>
<dbReference type="SUPFAM" id="SSF54427">
    <property type="entry name" value="NTF2-like"/>
    <property type="match status" value="1"/>
</dbReference>
<feature type="chain" id="PRO_5029730491" description="DUF4878 domain-containing protein" evidence="1">
    <location>
        <begin position="23"/>
        <end position="143"/>
    </location>
</feature>